<keyword evidence="2" id="KW-1185">Reference proteome</keyword>
<reference evidence="1" key="1">
    <citation type="submission" date="2023-02" db="EMBL/GenBank/DDBJ databases">
        <title>Actinomadura rubrobrunea NBRC 14622.</title>
        <authorList>
            <person name="Ichikawa N."/>
            <person name="Sato H."/>
            <person name="Tonouchi N."/>
        </authorList>
    </citation>
    <scope>NUCLEOTIDE SEQUENCE</scope>
    <source>
        <strain evidence="1">NBRC 14622</strain>
    </source>
</reference>
<dbReference type="RefSeq" id="WP_067907556.1">
    <property type="nucleotide sequence ID" value="NZ_BSRZ01000010.1"/>
</dbReference>
<proteinExistence type="predicted"/>
<protein>
    <submittedName>
        <fullName evidence="1">Uncharacterized protein</fullName>
    </submittedName>
</protein>
<accession>A0A9W6PXA1</accession>
<evidence type="ECO:0000313" key="1">
    <source>
        <dbReference type="EMBL" id="GLW65700.1"/>
    </source>
</evidence>
<sequence length="67" mass="7316">MPDDSRSTPRFLIYYDEDELLGPDGAVSRLLHASREIARTATATVVTTVAVVTILRALEALFAVALR</sequence>
<name>A0A9W6PXA1_9ACTN</name>
<evidence type="ECO:0000313" key="2">
    <source>
        <dbReference type="Proteomes" id="UP001165124"/>
    </source>
</evidence>
<dbReference type="AlphaFoldDB" id="A0A9W6PXA1"/>
<organism evidence="1 2">
    <name type="scientific">Actinomadura rubrobrunea</name>
    <dbReference type="NCBI Taxonomy" id="115335"/>
    <lineage>
        <taxon>Bacteria</taxon>
        <taxon>Bacillati</taxon>
        <taxon>Actinomycetota</taxon>
        <taxon>Actinomycetes</taxon>
        <taxon>Streptosporangiales</taxon>
        <taxon>Thermomonosporaceae</taxon>
        <taxon>Actinomadura</taxon>
    </lineage>
</organism>
<comment type="caution">
    <text evidence="1">The sequence shown here is derived from an EMBL/GenBank/DDBJ whole genome shotgun (WGS) entry which is preliminary data.</text>
</comment>
<dbReference type="EMBL" id="BSRZ01000010">
    <property type="protein sequence ID" value="GLW65700.1"/>
    <property type="molecule type" value="Genomic_DNA"/>
</dbReference>
<dbReference type="Proteomes" id="UP001165124">
    <property type="component" value="Unassembled WGS sequence"/>
</dbReference>
<gene>
    <name evidence="1" type="ORF">Arub01_39440</name>
</gene>